<dbReference type="EMBL" id="CP018171">
    <property type="protein sequence ID" value="APH73490.1"/>
    <property type="molecule type" value="Genomic_DNA"/>
</dbReference>
<reference evidence="2" key="1">
    <citation type="submission" date="2016-11" db="EMBL/GenBank/DDBJ databases">
        <title>Mesorhizobium oceanicum sp. nov., isolated from deep seawater in South China Sea.</title>
        <authorList>
            <person name="Fu G.-Y."/>
        </authorList>
    </citation>
    <scope>NUCLEOTIDE SEQUENCE [LARGE SCALE GENOMIC DNA]</scope>
    <source>
        <strain evidence="2">B7</strain>
    </source>
</reference>
<name>A0A1L3SVS9_9HYPH</name>
<evidence type="ECO:0000313" key="2">
    <source>
        <dbReference type="Proteomes" id="UP000182840"/>
    </source>
</evidence>
<dbReference type="AlphaFoldDB" id="A0A1L3SVS9"/>
<proteinExistence type="predicted"/>
<dbReference type="Proteomes" id="UP000182840">
    <property type="component" value="Chromosome"/>
</dbReference>
<organism evidence="1 2">
    <name type="scientific">Aquibium oceanicum</name>
    <dbReference type="NCBI Taxonomy" id="1670800"/>
    <lineage>
        <taxon>Bacteria</taxon>
        <taxon>Pseudomonadati</taxon>
        <taxon>Pseudomonadota</taxon>
        <taxon>Alphaproteobacteria</taxon>
        <taxon>Hyphomicrobiales</taxon>
        <taxon>Phyllobacteriaceae</taxon>
        <taxon>Aquibium</taxon>
    </lineage>
</organism>
<protein>
    <submittedName>
        <fullName evidence="1">Uncharacterized protein</fullName>
    </submittedName>
</protein>
<gene>
    <name evidence="1" type="ORF">BSQ44_20525</name>
</gene>
<dbReference type="KEGG" id="meso:BSQ44_20525"/>
<sequence length="274" mass="28691">MVEGPRGRIVAMDSVGHVDERNDVSDVLICGSHGAPCATQLMVWCRPRGVFVHDAGVGLGEGGMSGLKLLDAYLIPGATVDGNSARISDGRDMYENGTVSRANQAAMLMGISEGMPVREAAQMLLDRNPAFRAPARRQIRVHADELGSVYALDTVKYADSRIAGGVLCMGSHAARAMADYVEDMDYRLAGVITNDAGPSKDQSGIAGLARLDGIGMPAAAVGCATARVGDARSTYFQGRISALNETAASIGIEKDQPATEAARLMLRHASGKNG</sequence>
<evidence type="ECO:0000313" key="1">
    <source>
        <dbReference type="EMBL" id="APH73490.1"/>
    </source>
</evidence>
<dbReference type="STRING" id="1670800.BSQ44_20525"/>
<keyword evidence="2" id="KW-1185">Reference proteome</keyword>
<accession>A0A1L3SVS9</accession>